<protein>
    <submittedName>
        <fullName evidence="1">Uncharacterized protein</fullName>
    </submittedName>
</protein>
<keyword evidence="2" id="KW-1185">Reference proteome</keyword>
<gene>
    <name evidence="1" type="ORF">GCM10023213_23450</name>
</gene>
<proteinExistence type="predicted"/>
<evidence type="ECO:0000313" key="2">
    <source>
        <dbReference type="Proteomes" id="UP001499852"/>
    </source>
</evidence>
<comment type="caution">
    <text evidence="1">The sequence shown here is derived from an EMBL/GenBank/DDBJ whole genome shotgun (WGS) entry which is preliminary data.</text>
</comment>
<accession>A0ABP9P7M6</accession>
<dbReference type="Proteomes" id="UP001499852">
    <property type="component" value="Unassembled WGS sequence"/>
</dbReference>
<name>A0ABP9P7M6_9BACT</name>
<organism evidence="1 2">
    <name type="scientific">Prosthecobacter algae</name>
    <dbReference type="NCBI Taxonomy" id="1144682"/>
    <lineage>
        <taxon>Bacteria</taxon>
        <taxon>Pseudomonadati</taxon>
        <taxon>Verrucomicrobiota</taxon>
        <taxon>Verrucomicrobiia</taxon>
        <taxon>Verrucomicrobiales</taxon>
        <taxon>Verrucomicrobiaceae</taxon>
        <taxon>Prosthecobacter</taxon>
    </lineage>
</organism>
<evidence type="ECO:0000313" key="1">
    <source>
        <dbReference type="EMBL" id="GAA5140612.1"/>
    </source>
</evidence>
<reference evidence="2" key="1">
    <citation type="journal article" date="2019" name="Int. J. Syst. Evol. Microbiol.">
        <title>The Global Catalogue of Microorganisms (GCM) 10K type strain sequencing project: providing services to taxonomists for standard genome sequencing and annotation.</title>
        <authorList>
            <consortium name="The Broad Institute Genomics Platform"/>
            <consortium name="The Broad Institute Genome Sequencing Center for Infectious Disease"/>
            <person name="Wu L."/>
            <person name="Ma J."/>
        </authorList>
    </citation>
    <scope>NUCLEOTIDE SEQUENCE [LARGE SCALE GENOMIC DNA]</scope>
    <source>
        <strain evidence="2">JCM 18053</strain>
    </source>
</reference>
<sequence length="58" mass="6137">MVDDEKEAGGAAKTGFGGLERFDEGVVEKAGGVFGKVGGEFFEVGDLIEEFGDEGFFR</sequence>
<dbReference type="EMBL" id="BAABIA010000004">
    <property type="protein sequence ID" value="GAA5140612.1"/>
    <property type="molecule type" value="Genomic_DNA"/>
</dbReference>